<evidence type="ECO:0000313" key="4">
    <source>
        <dbReference type="Proteomes" id="UP001161247"/>
    </source>
</evidence>
<dbReference type="InterPro" id="IPR045478">
    <property type="entry name" value="Exportin-5_C"/>
</dbReference>
<accession>A0AAV1D3V9</accession>
<gene>
    <name evidence="3" type="ORF">OLC1_LOCUS11787</name>
</gene>
<evidence type="ECO:0000259" key="1">
    <source>
        <dbReference type="Pfam" id="PF08389"/>
    </source>
</evidence>
<dbReference type="Pfam" id="PF08389">
    <property type="entry name" value="Xpo1"/>
    <property type="match status" value="1"/>
</dbReference>
<dbReference type="GO" id="GO:0005049">
    <property type="term" value="F:nuclear export signal receptor activity"/>
    <property type="evidence" value="ECO:0007669"/>
    <property type="project" value="InterPro"/>
</dbReference>
<protein>
    <submittedName>
        <fullName evidence="3">OLC1v1000717C1</fullName>
    </submittedName>
</protein>
<proteinExistence type="predicted"/>
<dbReference type="Pfam" id="PF19273">
    <property type="entry name" value="Exportin-5"/>
    <property type="match status" value="1"/>
</dbReference>
<dbReference type="InterPro" id="IPR013598">
    <property type="entry name" value="Exportin-1/Importin-b-like"/>
</dbReference>
<reference evidence="3" key="1">
    <citation type="submission" date="2023-03" db="EMBL/GenBank/DDBJ databases">
        <authorList>
            <person name="Julca I."/>
        </authorList>
    </citation>
    <scope>NUCLEOTIDE SEQUENCE</scope>
</reference>
<dbReference type="GO" id="GO:0006405">
    <property type="term" value="P:RNA export from nucleus"/>
    <property type="evidence" value="ECO:0007669"/>
    <property type="project" value="TreeGrafter"/>
</dbReference>
<dbReference type="Gene3D" id="1.25.10.10">
    <property type="entry name" value="Leucine-rich Repeat Variant"/>
    <property type="match status" value="1"/>
</dbReference>
<dbReference type="SUPFAM" id="SSF48371">
    <property type="entry name" value="ARM repeat"/>
    <property type="match status" value="1"/>
</dbReference>
<dbReference type="GO" id="GO:0042565">
    <property type="term" value="C:RNA nuclear export complex"/>
    <property type="evidence" value="ECO:0007669"/>
    <property type="project" value="TreeGrafter"/>
</dbReference>
<dbReference type="PANTHER" id="PTHR11223:SF3">
    <property type="entry name" value="EXPORTIN-5"/>
    <property type="match status" value="1"/>
</dbReference>
<dbReference type="InterPro" id="IPR016024">
    <property type="entry name" value="ARM-type_fold"/>
</dbReference>
<dbReference type="PANTHER" id="PTHR11223">
    <property type="entry name" value="EXPORTIN 1/5"/>
    <property type="match status" value="1"/>
</dbReference>
<evidence type="ECO:0000313" key="3">
    <source>
        <dbReference type="EMBL" id="CAI9102442.1"/>
    </source>
</evidence>
<feature type="domain" description="Exportin-1/Importin-beta-like" evidence="1">
    <location>
        <begin position="106"/>
        <end position="264"/>
    </location>
</feature>
<evidence type="ECO:0000259" key="2">
    <source>
        <dbReference type="Pfam" id="PF19273"/>
    </source>
</evidence>
<dbReference type="GO" id="GO:0005634">
    <property type="term" value="C:nucleus"/>
    <property type="evidence" value="ECO:0007669"/>
    <property type="project" value="TreeGrafter"/>
</dbReference>
<dbReference type="InterPro" id="IPR011989">
    <property type="entry name" value="ARM-like"/>
</dbReference>
<feature type="domain" description="Exportin-5 C-terminal" evidence="2">
    <location>
        <begin position="311"/>
        <end position="1165"/>
    </location>
</feature>
<dbReference type="GO" id="GO:0003723">
    <property type="term" value="F:RNA binding"/>
    <property type="evidence" value="ECO:0007669"/>
    <property type="project" value="TreeGrafter"/>
</dbReference>
<keyword evidence="4" id="KW-1185">Reference proteome</keyword>
<dbReference type="GO" id="GO:0006611">
    <property type="term" value="P:protein export from nucleus"/>
    <property type="evidence" value="ECO:0007669"/>
    <property type="project" value="InterPro"/>
</dbReference>
<name>A0AAV1D3V9_OLDCO</name>
<dbReference type="AlphaFoldDB" id="A0AAV1D3V9"/>
<dbReference type="FunFam" id="1.25.10.10:FF:000375">
    <property type="entry name" value="Predicted protein"/>
    <property type="match status" value="1"/>
</dbReference>
<dbReference type="Proteomes" id="UP001161247">
    <property type="component" value="Chromosome 4"/>
</dbReference>
<dbReference type="EMBL" id="OX459121">
    <property type="protein sequence ID" value="CAI9102442.1"/>
    <property type="molecule type" value="Genomic_DNA"/>
</dbReference>
<dbReference type="InterPro" id="IPR045065">
    <property type="entry name" value="XPO1/5"/>
</dbReference>
<organism evidence="3 4">
    <name type="scientific">Oldenlandia corymbosa var. corymbosa</name>
    <dbReference type="NCBI Taxonomy" id="529605"/>
    <lineage>
        <taxon>Eukaryota</taxon>
        <taxon>Viridiplantae</taxon>
        <taxon>Streptophyta</taxon>
        <taxon>Embryophyta</taxon>
        <taxon>Tracheophyta</taxon>
        <taxon>Spermatophyta</taxon>
        <taxon>Magnoliopsida</taxon>
        <taxon>eudicotyledons</taxon>
        <taxon>Gunneridae</taxon>
        <taxon>Pentapetalae</taxon>
        <taxon>asterids</taxon>
        <taxon>lamiids</taxon>
        <taxon>Gentianales</taxon>
        <taxon>Rubiaceae</taxon>
        <taxon>Rubioideae</taxon>
        <taxon>Spermacoceae</taxon>
        <taxon>Hedyotis-Oldenlandia complex</taxon>
        <taxon>Oldenlandia</taxon>
    </lineage>
</organism>
<dbReference type="GO" id="GO:0005737">
    <property type="term" value="C:cytoplasm"/>
    <property type="evidence" value="ECO:0007669"/>
    <property type="project" value="TreeGrafter"/>
</dbReference>
<sequence length="1200" mass="132767">MADAGMVNNVAAAMSVSLDYNASPEARQTAYSYLESIKSGDVRVLGSTSFSLVQKEWSSEIRLQAFKLLQHLVRLRWDELNPAERRSFANAAVDLMSEIADPREEWALKSQTAALVAEMVRREGLSFWLELFPSLVSMSNQGPSQAAIVSMTLRWLPEDIMIHNEDLEGDRRRLLLRGLTESLPQILPLLFSLLERHFGAAVTEAGKQQMDVAKQHASTVTATLNAVNAYAEWAPLPDLAKYGIIHGCGFLLSSPDFRLHAVEFFKLVSQRKRPTDGISEFDSAMSQIFQILMNISSDFLLKSSSGAAISESEFEFAEYVCESMVTLGSSNLQCIASDSTILPLYLQQMLGYFQHYKLILHCKSLPFWLTLMRDLLSKSKTVVTGEHSTDNISSNSGEGDIEKKMTFSFLNDDHCSAILDMGFRRMLRKEKVHPQSAHLVGSFELWSDDFEDPGGFSNYRSRLMELIRFVASYKPLTAATKICERIITIIKSLLLAQVPAQELPIMDSMQPPLENVVSTVFDESNDFCCTNSDDKLALCRVFEGLLQQLLGLKWTEPSLVQALGRYLDALGPLLKHYPDAAGSVINKLFELLTSLPYVVKDPATSTSRHARLQICTSFIRIAKAGDKSLVPHMKGIADTMAYLQKEGSILRGEYNILAEAFLIMASAAGIQQQQEVLAYFLEPLSKQWTLLDWQNTYLSEPAGFVRLCAETSFMWSLFHTLTFFERALKRSGFRKGTISSQSSSTATSTVNPMASHISWMLPPLLKLLRCVHSLWSPPVAQALPAELKGAMVMSDVEKTSLLGEGSLKLPKTNPTFSDGSQFDSQKEGYSEPVEKDIRNWLKGIRESGYGVLGLSATIEDSIFKCVDLNSIALALVENIQYMEFRHIRLLVHSVLIQLVKSCPSNMWDGLLQKLLHPLLSHAQQTLSCSWSSLLQEGRAKVPDLLGMEGGSDLKIEVMEEKLLRDLTREVCSLLSVMASSSLNPGLPLEQSGHAGRLDVSNRQSLDLFASSSMIGFLLHQKNLALPALQICLEAFRWTDTEAVTKVSTFAGAVVLLAILTSDAQLQEFVCRNLFSAIIESLALESNAIISATLVGLCCEIFTHLSQRDPAPREILLSLPSVAPQDLLAFEEALSKTSSTREQKQHMRSFLSSATGNKLKALATQKSVNVITNVTLRSRNLGAAPESNLGDGDAIGLAAFL</sequence>